<comment type="caution">
    <text evidence="2">The sequence shown here is derived from an EMBL/GenBank/DDBJ whole genome shotgun (WGS) entry which is preliminary data.</text>
</comment>
<sequence length="121" mass="13541">APAVKNFTLNFTITNLQFTADLQKPNSRRFKSTEKVMYHYLDPLLQRSSIGPHFTGCKVTGFRPGKNRDSTGVDTICSYGKGPQVPKFNPDEVYQELKTMTSGITKLGIYSLDNKSLYVNG</sequence>
<feature type="non-terminal residue" evidence="2">
    <location>
        <position position="121"/>
    </location>
</feature>
<dbReference type="InterPro" id="IPR000082">
    <property type="entry name" value="SEA_dom"/>
</dbReference>
<name>A0A7K5PYW7_9CORV</name>
<dbReference type="SUPFAM" id="SSF82671">
    <property type="entry name" value="SEA domain"/>
    <property type="match status" value="1"/>
</dbReference>
<accession>A0A7K5PYW7</accession>
<reference evidence="2 3" key="1">
    <citation type="submission" date="2019-09" db="EMBL/GenBank/DDBJ databases">
        <title>Bird 10,000 Genomes (B10K) Project - Family phase.</title>
        <authorList>
            <person name="Zhang G."/>
        </authorList>
    </citation>
    <scope>NUCLEOTIDE SEQUENCE [LARGE SCALE GENOMIC DNA]</scope>
    <source>
        <strain evidence="2">B10K-DU-002-60</strain>
        <tissue evidence="2">Muscle</tissue>
    </source>
</reference>
<dbReference type="PROSITE" id="PS50024">
    <property type="entry name" value="SEA"/>
    <property type="match status" value="1"/>
</dbReference>
<dbReference type="Gene3D" id="3.30.70.960">
    <property type="entry name" value="SEA domain"/>
    <property type="match status" value="1"/>
</dbReference>
<feature type="non-terminal residue" evidence="2">
    <location>
        <position position="1"/>
    </location>
</feature>
<evidence type="ECO:0000313" key="3">
    <source>
        <dbReference type="Proteomes" id="UP000532437"/>
    </source>
</evidence>
<feature type="domain" description="SEA" evidence="1">
    <location>
        <begin position="3"/>
        <end position="121"/>
    </location>
</feature>
<organism evidence="2 3">
    <name type="scientific">Erythrocercus mccallii</name>
    <dbReference type="NCBI Taxonomy" id="107208"/>
    <lineage>
        <taxon>Eukaryota</taxon>
        <taxon>Metazoa</taxon>
        <taxon>Chordata</taxon>
        <taxon>Craniata</taxon>
        <taxon>Vertebrata</taxon>
        <taxon>Euteleostomi</taxon>
        <taxon>Archelosauria</taxon>
        <taxon>Archosauria</taxon>
        <taxon>Dinosauria</taxon>
        <taxon>Saurischia</taxon>
        <taxon>Theropoda</taxon>
        <taxon>Coelurosauria</taxon>
        <taxon>Aves</taxon>
        <taxon>Neognathae</taxon>
        <taxon>Neoaves</taxon>
        <taxon>Telluraves</taxon>
        <taxon>Australaves</taxon>
        <taxon>Passeriformes</taxon>
        <taxon>Corvoidea</taxon>
        <taxon>Dicruridae</taxon>
        <taxon>Erythrocercus</taxon>
    </lineage>
</organism>
<dbReference type="InterPro" id="IPR028850">
    <property type="entry name" value="MUC16"/>
</dbReference>
<evidence type="ECO:0000313" key="2">
    <source>
        <dbReference type="EMBL" id="NWT60287.1"/>
    </source>
</evidence>
<dbReference type="AlphaFoldDB" id="A0A7K5PYW7"/>
<dbReference type="Proteomes" id="UP000532437">
    <property type="component" value="Unassembled WGS sequence"/>
</dbReference>
<evidence type="ECO:0000259" key="1">
    <source>
        <dbReference type="PROSITE" id="PS50024"/>
    </source>
</evidence>
<protein>
    <submittedName>
        <fullName evidence="2">MUC16 protein</fullName>
    </submittedName>
</protein>
<dbReference type="FunFam" id="3.30.70.960:FF:000003">
    <property type="entry name" value="MUC16 isoform 1"/>
    <property type="match status" value="1"/>
</dbReference>
<dbReference type="EMBL" id="VZRG01003036">
    <property type="protein sequence ID" value="NWT60287.1"/>
    <property type="molecule type" value="Genomic_DNA"/>
</dbReference>
<gene>
    <name evidence="2" type="primary">Muc16_0</name>
    <name evidence="2" type="ORF">ERYMCC_R01168</name>
</gene>
<dbReference type="PANTHER" id="PTHR14672:SF1">
    <property type="entry name" value="MUCIN-16"/>
    <property type="match status" value="1"/>
</dbReference>
<dbReference type="InterPro" id="IPR036364">
    <property type="entry name" value="SEA_dom_sf"/>
</dbReference>
<keyword evidence="3" id="KW-1185">Reference proteome</keyword>
<proteinExistence type="predicted"/>
<dbReference type="PANTHER" id="PTHR14672">
    <property type="entry name" value="MUCIN-16"/>
    <property type="match status" value="1"/>
</dbReference>
<dbReference type="Pfam" id="PF01390">
    <property type="entry name" value="SEA"/>
    <property type="match status" value="1"/>
</dbReference>